<dbReference type="eggNOG" id="COG3119">
    <property type="taxonomic scope" value="Bacteria"/>
</dbReference>
<proteinExistence type="inferred from homology"/>
<evidence type="ECO:0000313" key="5">
    <source>
        <dbReference type="Proteomes" id="UP000000852"/>
    </source>
</evidence>
<dbReference type="InterPro" id="IPR000917">
    <property type="entry name" value="Sulfatase_N"/>
</dbReference>
<organism evidence="4 5">
    <name type="scientific">Pedobacter heparinus (strain ATCC 13125 / DSM 2366 / CIP 104194 / JCM 7457 / NBRC 12017 / NCIMB 9290 / NRRL B-14731 / HIM 762-3)</name>
    <dbReference type="NCBI Taxonomy" id="485917"/>
    <lineage>
        <taxon>Bacteria</taxon>
        <taxon>Pseudomonadati</taxon>
        <taxon>Bacteroidota</taxon>
        <taxon>Sphingobacteriia</taxon>
        <taxon>Sphingobacteriales</taxon>
        <taxon>Sphingobacteriaceae</taxon>
        <taxon>Pedobacter</taxon>
    </lineage>
</organism>
<dbReference type="SUPFAM" id="SSF53649">
    <property type="entry name" value="Alkaline phosphatase-like"/>
    <property type="match status" value="1"/>
</dbReference>
<name>C6Y1N3_PEDHD</name>
<dbReference type="InterPro" id="IPR024607">
    <property type="entry name" value="Sulfatase_CS"/>
</dbReference>
<gene>
    <name evidence="4" type="ordered locus">Phep_2826</name>
</gene>
<dbReference type="Gene3D" id="3.40.720.10">
    <property type="entry name" value="Alkaline Phosphatase, subunit A"/>
    <property type="match status" value="1"/>
</dbReference>
<dbReference type="PANTHER" id="PTHR43751">
    <property type="entry name" value="SULFATASE"/>
    <property type="match status" value="1"/>
</dbReference>
<dbReference type="InterPro" id="IPR017850">
    <property type="entry name" value="Alkaline_phosphatase_core_sf"/>
</dbReference>
<dbReference type="Pfam" id="PF00884">
    <property type="entry name" value="Sulfatase"/>
    <property type="match status" value="1"/>
</dbReference>
<dbReference type="CDD" id="cd16027">
    <property type="entry name" value="SGSH"/>
    <property type="match status" value="1"/>
</dbReference>
<dbReference type="KEGG" id="phe:Phep_2826"/>
<evidence type="ECO:0000259" key="3">
    <source>
        <dbReference type="Pfam" id="PF00884"/>
    </source>
</evidence>
<protein>
    <submittedName>
        <fullName evidence="4">Sulfatase</fullName>
    </submittedName>
</protein>
<keyword evidence="5" id="KW-1185">Reference proteome</keyword>
<dbReference type="GO" id="GO:0016787">
    <property type="term" value="F:hydrolase activity"/>
    <property type="evidence" value="ECO:0007669"/>
    <property type="project" value="UniProtKB-KW"/>
</dbReference>
<dbReference type="PANTHER" id="PTHR43751:SF1">
    <property type="entry name" value="SULFATASE ATSG-RELATED"/>
    <property type="match status" value="1"/>
</dbReference>
<evidence type="ECO:0000256" key="1">
    <source>
        <dbReference type="ARBA" id="ARBA00008779"/>
    </source>
</evidence>
<dbReference type="EMBL" id="CP001681">
    <property type="protein sequence ID" value="ACU05025.1"/>
    <property type="molecule type" value="Genomic_DNA"/>
</dbReference>
<comment type="similarity">
    <text evidence="1">Belongs to the sulfatase family.</text>
</comment>
<feature type="domain" description="Sulfatase N-terminal" evidence="3">
    <location>
        <begin position="32"/>
        <end position="297"/>
    </location>
</feature>
<dbReference type="STRING" id="485917.Phep_2826"/>
<dbReference type="OrthoDB" id="975025at2"/>
<keyword evidence="2" id="KW-0378">Hydrolase</keyword>
<dbReference type="PROSITE" id="PS00523">
    <property type="entry name" value="SULFATASE_1"/>
    <property type="match status" value="1"/>
</dbReference>
<accession>C6Y1N3</accession>
<dbReference type="AlphaFoldDB" id="C6Y1N3"/>
<dbReference type="RefSeq" id="WP_015808636.1">
    <property type="nucleotide sequence ID" value="NC_013061.1"/>
</dbReference>
<dbReference type="HOGENOM" id="CLU_006332_9_3_10"/>
<evidence type="ECO:0000256" key="2">
    <source>
        <dbReference type="ARBA" id="ARBA00022801"/>
    </source>
</evidence>
<dbReference type="PROSITE" id="PS51257">
    <property type="entry name" value="PROKAR_LIPOPROTEIN"/>
    <property type="match status" value="1"/>
</dbReference>
<evidence type="ECO:0000313" key="4">
    <source>
        <dbReference type="EMBL" id="ACU05025.1"/>
    </source>
</evidence>
<dbReference type="Proteomes" id="UP000000852">
    <property type="component" value="Chromosome"/>
</dbReference>
<dbReference type="InterPro" id="IPR052701">
    <property type="entry name" value="GAG_Ulvan_Degrading_Sulfatases"/>
</dbReference>
<sequence length="500" mass="56770">MKFNKLKYFPAALSMVLIWASCTSPEKKTDRPNILMIMSDNQSWNHVGSYGDQTVRTPNMDRIAKEGVRFTNAFCSSPSCTPARAGMLTGQDIWRLEDGGNLWGVLPVKYKVYPDLLEEAGYAIGFQGKGWGPGSFEANKRPRNPAGNEFKSFGAFLKDKKEGPWCYWISSHEPHRPYVEGSGEKAGIDPNKVKVPAYLPDHISIRKDIADYYAAVETFDRELGEALDQLKASGELDNTVIVVCSDNGWQMPRGLANLYDFGTHVPLIISWPGKFKQDVVADNLVTLNDLAPTFLQLGKVPVPADMTGKSLLPIVEAGKKDEKPRDYVVLGRERHAFVRRHGLGYPGRAIRTKDYLYIKNYEPNRWPAGDPPFYGDIDPYMFNWPGETKYYLIEHKDDPKVKSFFELGMGKRPAEELFDINKDPDELHNLAALPEYQKIKQELVAKLRNYLVATKDPRETNGNIQIWDTAAYFSEIDKTPKPSKEMQKRFKLDSSYNYLK</sequence>
<reference evidence="4 5" key="1">
    <citation type="journal article" date="2009" name="Stand. Genomic Sci.">
        <title>Complete genome sequence of Pedobacter heparinus type strain (HIM 762-3).</title>
        <authorList>
            <person name="Han C."/>
            <person name="Spring S."/>
            <person name="Lapidus A."/>
            <person name="Del Rio T.G."/>
            <person name="Tice H."/>
            <person name="Copeland A."/>
            <person name="Cheng J.F."/>
            <person name="Lucas S."/>
            <person name="Chen F."/>
            <person name="Nolan M."/>
            <person name="Bruce D."/>
            <person name="Goodwin L."/>
            <person name="Pitluck S."/>
            <person name="Ivanova N."/>
            <person name="Mavromatis K."/>
            <person name="Mikhailova N."/>
            <person name="Pati A."/>
            <person name="Chen A."/>
            <person name="Palaniappan K."/>
            <person name="Land M."/>
            <person name="Hauser L."/>
            <person name="Chang Y.J."/>
            <person name="Jeffries C.C."/>
            <person name="Saunders E."/>
            <person name="Chertkov O."/>
            <person name="Brettin T."/>
            <person name="Goker M."/>
            <person name="Rohde M."/>
            <person name="Bristow J."/>
            <person name="Eisen J.A."/>
            <person name="Markowitz V."/>
            <person name="Hugenholtz P."/>
            <person name="Kyrpides N.C."/>
            <person name="Klenk H.P."/>
            <person name="Detter J.C."/>
        </authorList>
    </citation>
    <scope>NUCLEOTIDE SEQUENCE [LARGE SCALE GENOMIC DNA]</scope>
    <source>
        <strain evidence="5">ATCC 13125 / DSM 2366 / CIP 104194 / JCM 7457 / NBRC 12017 / NCIMB 9290 / NRRL B-14731 / HIM 762-3</strain>
    </source>
</reference>